<accession>A0A6J7I120</accession>
<proteinExistence type="predicted"/>
<organism evidence="2">
    <name type="scientific">freshwater metagenome</name>
    <dbReference type="NCBI Taxonomy" id="449393"/>
    <lineage>
        <taxon>unclassified sequences</taxon>
        <taxon>metagenomes</taxon>
        <taxon>ecological metagenomes</taxon>
    </lineage>
</organism>
<evidence type="ECO:0000256" key="1">
    <source>
        <dbReference type="SAM" id="MobiDB-lite"/>
    </source>
</evidence>
<feature type="compositionally biased region" description="Polar residues" evidence="1">
    <location>
        <begin position="1"/>
        <end position="11"/>
    </location>
</feature>
<protein>
    <submittedName>
        <fullName evidence="2">Unannotated protein</fullName>
    </submittedName>
</protein>
<feature type="region of interest" description="Disordered" evidence="1">
    <location>
        <begin position="1"/>
        <end position="21"/>
    </location>
</feature>
<evidence type="ECO:0000313" key="2">
    <source>
        <dbReference type="EMBL" id="CAB4924357.1"/>
    </source>
</evidence>
<gene>
    <name evidence="2" type="ORF">UFOPK3564_02022</name>
</gene>
<dbReference type="EMBL" id="CAFBMK010000123">
    <property type="protein sequence ID" value="CAB4924357.1"/>
    <property type="molecule type" value="Genomic_DNA"/>
</dbReference>
<sequence>MTLSTQPTASSPRRRPTAGAAGARATAVTVAVAAAVAVGGALPAQAARHAPCPTGGTTLVRGVYGGENLRLYRTGATLAVCVRTPGERRVRRTLGPWTRTTRVAVGGGSVAWTTARDGAAGRVDAVATIDVRTGRRWLRSLHAVPATGPSVPATDDRVLRIDTNGLATVWVTAGGAIGTAVVAVDDAPLSDPGLEASTLYGDGAPSRPYRAGRVFALGTAGAEAAPAVARGVRFFEGGDSDSCGGLITRSVEIPAFGTRRETSFVSSSFDVEPSPGC</sequence>
<name>A0A6J7I120_9ZZZZ</name>
<reference evidence="2" key="1">
    <citation type="submission" date="2020-05" db="EMBL/GenBank/DDBJ databases">
        <authorList>
            <person name="Chiriac C."/>
            <person name="Salcher M."/>
            <person name="Ghai R."/>
            <person name="Kavagutti S V."/>
        </authorList>
    </citation>
    <scope>NUCLEOTIDE SEQUENCE</scope>
</reference>
<dbReference type="AlphaFoldDB" id="A0A6J7I120"/>